<dbReference type="GO" id="GO:0005524">
    <property type="term" value="F:ATP binding"/>
    <property type="evidence" value="ECO:0007669"/>
    <property type="project" value="UniProtKB-UniRule"/>
</dbReference>
<comment type="function">
    <text evidence="12">The main replicative DNA helicase, it participates in initiation and elongation during chromosome replication. Travels ahead of the DNA replisome, separating dsDNA into templates for DNA synthesis. A processive ATP-dependent 5'-3' DNA helicase it has DNA-dependent ATPase activity.</text>
</comment>
<dbReference type="STRING" id="1450648.CLORY_35260"/>
<feature type="domain" description="SF4 helicase" evidence="13">
    <location>
        <begin position="192"/>
        <end position="457"/>
    </location>
</feature>
<dbReference type="PROSITE" id="PS51199">
    <property type="entry name" value="SF4_HELICASE"/>
    <property type="match status" value="1"/>
</dbReference>
<dbReference type="InterPro" id="IPR036185">
    <property type="entry name" value="DNA_heli_DnaB-like_N_sf"/>
</dbReference>
<keyword evidence="3 12" id="KW-0235">DNA replication</keyword>
<dbReference type="NCBIfam" id="NF004109">
    <property type="entry name" value="PRK05595.1"/>
    <property type="match status" value="1"/>
</dbReference>
<dbReference type="EC" id="5.6.2.3" evidence="11 12"/>
<evidence type="ECO:0000256" key="8">
    <source>
        <dbReference type="ARBA" id="ARBA00023125"/>
    </source>
</evidence>
<dbReference type="EMBL" id="MZGV01000053">
    <property type="protein sequence ID" value="OPJ58692.1"/>
    <property type="molecule type" value="Genomic_DNA"/>
</dbReference>
<dbReference type="Gene3D" id="3.40.50.300">
    <property type="entry name" value="P-loop containing nucleotide triphosphate hydrolases"/>
    <property type="match status" value="1"/>
</dbReference>
<dbReference type="FunFam" id="1.10.860.10:FF:000001">
    <property type="entry name" value="Replicative DNA helicase"/>
    <property type="match status" value="1"/>
</dbReference>
<evidence type="ECO:0000256" key="12">
    <source>
        <dbReference type="RuleBase" id="RU362085"/>
    </source>
</evidence>
<dbReference type="FunFam" id="3.40.50.300:FF:000076">
    <property type="entry name" value="Replicative DNA helicase"/>
    <property type="match status" value="1"/>
</dbReference>
<dbReference type="InterPro" id="IPR003593">
    <property type="entry name" value="AAA+_ATPase"/>
</dbReference>
<evidence type="ECO:0000259" key="13">
    <source>
        <dbReference type="PROSITE" id="PS51199"/>
    </source>
</evidence>
<dbReference type="PANTHER" id="PTHR30153">
    <property type="entry name" value="REPLICATIVE DNA HELICASE DNAB"/>
    <property type="match status" value="1"/>
</dbReference>
<accession>A0A1V4IFB4</accession>
<dbReference type="RefSeq" id="WP_079426912.1">
    <property type="nucleotide sequence ID" value="NZ_MZGV01000053.1"/>
</dbReference>
<dbReference type="InterPro" id="IPR007692">
    <property type="entry name" value="DNA_helicase_DnaB"/>
</dbReference>
<dbReference type="Gene3D" id="1.10.860.10">
    <property type="entry name" value="DNAb Helicase, Chain A"/>
    <property type="match status" value="1"/>
</dbReference>
<dbReference type="InterPro" id="IPR027417">
    <property type="entry name" value="P-loop_NTPase"/>
</dbReference>
<organism evidence="14 15">
    <name type="scientific">Clostridium oryzae</name>
    <dbReference type="NCBI Taxonomy" id="1450648"/>
    <lineage>
        <taxon>Bacteria</taxon>
        <taxon>Bacillati</taxon>
        <taxon>Bacillota</taxon>
        <taxon>Clostridia</taxon>
        <taxon>Eubacteriales</taxon>
        <taxon>Clostridiaceae</taxon>
        <taxon>Clostridium</taxon>
    </lineage>
</organism>
<keyword evidence="9" id="KW-0413">Isomerase</keyword>
<evidence type="ECO:0000313" key="14">
    <source>
        <dbReference type="EMBL" id="OPJ58692.1"/>
    </source>
</evidence>
<dbReference type="GO" id="GO:1990077">
    <property type="term" value="C:primosome complex"/>
    <property type="evidence" value="ECO:0007669"/>
    <property type="project" value="UniProtKB-UniRule"/>
</dbReference>
<dbReference type="GO" id="GO:0043139">
    <property type="term" value="F:5'-3' DNA helicase activity"/>
    <property type="evidence" value="ECO:0007669"/>
    <property type="project" value="UniProtKB-EC"/>
</dbReference>
<dbReference type="SMART" id="SM00382">
    <property type="entry name" value="AAA"/>
    <property type="match status" value="1"/>
</dbReference>
<dbReference type="NCBIfam" id="TIGR00665">
    <property type="entry name" value="DnaB"/>
    <property type="match status" value="1"/>
</dbReference>
<keyword evidence="5 12" id="KW-0378">Hydrolase</keyword>
<dbReference type="PANTHER" id="PTHR30153:SF2">
    <property type="entry name" value="REPLICATIVE DNA HELICASE"/>
    <property type="match status" value="1"/>
</dbReference>
<dbReference type="InterPro" id="IPR007694">
    <property type="entry name" value="DNA_helicase_DnaB-like_C"/>
</dbReference>
<name>A0A1V4IFB4_9CLOT</name>
<keyword evidence="7 12" id="KW-0067">ATP-binding</keyword>
<dbReference type="InterPro" id="IPR007693">
    <property type="entry name" value="DNA_helicase_DnaB-like_N"/>
</dbReference>
<dbReference type="NCBIfam" id="NF004384">
    <property type="entry name" value="PRK05748.1"/>
    <property type="match status" value="1"/>
</dbReference>
<dbReference type="GO" id="GO:0042802">
    <property type="term" value="F:identical protein binding"/>
    <property type="evidence" value="ECO:0007669"/>
    <property type="project" value="UniProtKB-ARBA"/>
</dbReference>
<dbReference type="InterPro" id="IPR016136">
    <property type="entry name" value="DNA_helicase_N/primase_C"/>
</dbReference>
<dbReference type="SUPFAM" id="SSF52540">
    <property type="entry name" value="P-loop containing nucleoside triphosphate hydrolases"/>
    <property type="match status" value="1"/>
</dbReference>
<comment type="catalytic activity">
    <reaction evidence="10 12">
        <text>ATP + H2O = ADP + phosphate + H(+)</text>
        <dbReference type="Rhea" id="RHEA:13065"/>
        <dbReference type="ChEBI" id="CHEBI:15377"/>
        <dbReference type="ChEBI" id="CHEBI:15378"/>
        <dbReference type="ChEBI" id="CHEBI:30616"/>
        <dbReference type="ChEBI" id="CHEBI:43474"/>
        <dbReference type="ChEBI" id="CHEBI:456216"/>
        <dbReference type="EC" id="5.6.2.3"/>
    </reaction>
</comment>
<evidence type="ECO:0000256" key="3">
    <source>
        <dbReference type="ARBA" id="ARBA00022705"/>
    </source>
</evidence>
<evidence type="ECO:0000256" key="7">
    <source>
        <dbReference type="ARBA" id="ARBA00022840"/>
    </source>
</evidence>
<dbReference type="GO" id="GO:0005829">
    <property type="term" value="C:cytosol"/>
    <property type="evidence" value="ECO:0007669"/>
    <property type="project" value="TreeGrafter"/>
</dbReference>
<reference evidence="14 15" key="1">
    <citation type="submission" date="2017-03" db="EMBL/GenBank/DDBJ databases">
        <title>Genome sequence of Clostridium oryzae DSM 28571.</title>
        <authorList>
            <person name="Poehlein A."/>
            <person name="Daniel R."/>
        </authorList>
    </citation>
    <scope>NUCLEOTIDE SEQUENCE [LARGE SCALE GENOMIC DNA]</scope>
    <source>
        <strain evidence="14 15">DSM 28571</strain>
    </source>
</reference>
<dbReference type="CDD" id="cd00984">
    <property type="entry name" value="DnaB_C"/>
    <property type="match status" value="1"/>
</dbReference>
<evidence type="ECO:0000256" key="11">
    <source>
        <dbReference type="NCBIfam" id="TIGR00665"/>
    </source>
</evidence>
<keyword evidence="2 12" id="KW-0639">Primosome</keyword>
<dbReference type="AlphaFoldDB" id="A0A1V4IFB4"/>
<evidence type="ECO:0000313" key="15">
    <source>
        <dbReference type="Proteomes" id="UP000190080"/>
    </source>
</evidence>
<dbReference type="GO" id="GO:0006269">
    <property type="term" value="P:DNA replication, synthesis of primer"/>
    <property type="evidence" value="ECO:0007669"/>
    <property type="project" value="UniProtKB-UniRule"/>
</dbReference>
<dbReference type="SUPFAM" id="SSF48024">
    <property type="entry name" value="N-terminal domain of DnaB helicase"/>
    <property type="match status" value="1"/>
</dbReference>
<keyword evidence="8 12" id="KW-0238">DNA-binding</keyword>
<comment type="caution">
    <text evidence="14">The sequence shown here is derived from an EMBL/GenBank/DDBJ whole genome shotgun (WGS) entry which is preliminary data.</text>
</comment>
<evidence type="ECO:0000256" key="2">
    <source>
        <dbReference type="ARBA" id="ARBA00022515"/>
    </source>
</evidence>
<sequence>MENKNGTDENKNSTNVTASLRSLPQNVEAEQSVIGSMIIDKNSIAEAVETLRSEDFYRDVHKVIFSALVALFQKDTPIDLVTLTEYLKANDKLEAAGGITYITQISDSVPTTAHLQTYIKIVAEKSMLRKLIRASTEIIEDCYDKQDDVSKVLDLSEKRIFDIAEKRSTADYEPISSVLERGFLEIEKVFNNKGNITGVPSGFSDLDSKTSGFQKGDMVLIAARPSMGKTTFALNIAENAALRSGKSVVIFSLEMSKEQLAYKLLCSQANVDMLKLRTGNLEDGDWENIARASGPLAASKIFIDDTAGMSVMEMRSKCRRIKLEYGIDIIMIDYLQLMSGSSGSESRQQEVSEISRSIKALAKEMQCPVIALSQLSRAPEQRADHRPMLSDLRESGSIEQDADVVMFLYRDEYYNKETEDKNVAECIIAKQRNGPVGTVKLAWLGQFSKFATLDSFHQE</sequence>
<evidence type="ECO:0000256" key="10">
    <source>
        <dbReference type="ARBA" id="ARBA00048954"/>
    </source>
</evidence>
<comment type="similarity">
    <text evidence="1 12">Belongs to the helicase family. DnaB subfamily.</text>
</comment>
<gene>
    <name evidence="14" type="primary">dnaC_3</name>
    <name evidence="14" type="ORF">CLORY_35260</name>
</gene>
<protein>
    <recommendedName>
        <fullName evidence="11 12">Replicative DNA helicase</fullName>
        <ecNumber evidence="11 12">5.6.2.3</ecNumber>
    </recommendedName>
</protein>
<dbReference type="OrthoDB" id="9773982at2"/>
<dbReference type="GO" id="GO:0016887">
    <property type="term" value="F:ATP hydrolysis activity"/>
    <property type="evidence" value="ECO:0007669"/>
    <property type="project" value="RHEA"/>
</dbReference>
<dbReference type="Pfam" id="PF00772">
    <property type="entry name" value="DnaB"/>
    <property type="match status" value="1"/>
</dbReference>
<keyword evidence="4 12" id="KW-0547">Nucleotide-binding</keyword>
<evidence type="ECO:0000256" key="4">
    <source>
        <dbReference type="ARBA" id="ARBA00022741"/>
    </source>
</evidence>
<dbReference type="GO" id="GO:0003677">
    <property type="term" value="F:DNA binding"/>
    <property type="evidence" value="ECO:0007669"/>
    <property type="project" value="UniProtKB-UniRule"/>
</dbReference>
<evidence type="ECO:0000256" key="1">
    <source>
        <dbReference type="ARBA" id="ARBA00008428"/>
    </source>
</evidence>
<keyword evidence="6 12" id="KW-0347">Helicase</keyword>
<evidence type="ECO:0000256" key="6">
    <source>
        <dbReference type="ARBA" id="ARBA00022806"/>
    </source>
</evidence>
<evidence type="ECO:0000256" key="9">
    <source>
        <dbReference type="ARBA" id="ARBA00023235"/>
    </source>
</evidence>
<keyword evidence="15" id="KW-1185">Reference proteome</keyword>
<evidence type="ECO:0000256" key="5">
    <source>
        <dbReference type="ARBA" id="ARBA00022801"/>
    </source>
</evidence>
<dbReference type="Pfam" id="PF03796">
    <property type="entry name" value="DnaB_C"/>
    <property type="match status" value="1"/>
</dbReference>
<dbReference type="Proteomes" id="UP000190080">
    <property type="component" value="Unassembled WGS sequence"/>
</dbReference>
<proteinExistence type="inferred from homology"/>